<accession>A0A845SMM9</accession>
<keyword evidence="10" id="KW-1185">Reference proteome</keyword>
<evidence type="ECO:0000256" key="5">
    <source>
        <dbReference type="ARBA" id="ARBA00022833"/>
    </source>
</evidence>
<comment type="caution">
    <text evidence="9">The sequence shown here is derived from an EMBL/GenBank/DDBJ whole genome shotgun (WGS) entry which is preliminary data.</text>
</comment>
<dbReference type="Pfam" id="PF02578">
    <property type="entry name" value="Cu-oxidase_4"/>
    <property type="match status" value="1"/>
</dbReference>
<dbReference type="CDD" id="cd16833">
    <property type="entry name" value="YfiH"/>
    <property type="match status" value="1"/>
</dbReference>
<dbReference type="Proteomes" id="UP000461443">
    <property type="component" value="Unassembled WGS sequence"/>
</dbReference>
<protein>
    <submittedName>
        <fullName evidence="9">Polyphenol oxidoreductase</fullName>
    </submittedName>
</protein>
<evidence type="ECO:0000256" key="4">
    <source>
        <dbReference type="ARBA" id="ARBA00022723"/>
    </source>
</evidence>
<evidence type="ECO:0000256" key="6">
    <source>
        <dbReference type="ARBA" id="ARBA00047989"/>
    </source>
</evidence>
<comment type="catalytic activity">
    <reaction evidence="8">
        <text>S-methyl-5'-thioadenosine + phosphate = 5-(methylsulfanyl)-alpha-D-ribose 1-phosphate + adenine</text>
        <dbReference type="Rhea" id="RHEA:11852"/>
        <dbReference type="ChEBI" id="CHEBI:16708"/>
        <dbReference type="ChEBI" id="CHEBI:17509"/>
        <dbReference type="ChEBI" id="CHEBI:43474"/>
        <dbReference type="ChEBI" id="CHEBI:58533"/>
        <dbReference type="EC" id="2.4.2.28"/>
    </reaction>
    <physiologicalReaction direction="left-to-right" evidence="8">
        <dbReference type="Rhea" id="RHEA:11853"/>
    </physiologicalReaction>
</comment>
<dbReference type="RefSeq" id="WP_162365230.1">
    <property type="nucleotide sequence ID" value="NZ_WUBS01000004.1"/>
</dbReference>
<evidence type="ECO:0000256" key="1">
    <source>
        <dbReference type="ARBA" id="ARBA00000553"/>
    </source>
</evidence>
<dbReference type="EMBL" id="WUBS01000004">
    <property type="protein sequence ID" value="NDL62505.1"/>
    <property type="molecule type" value="Genomic_DNA"/>
</dbReference>
<gene>
    <name evidence="9" type="ORF">GRH90_07020</name>
</gene>
<sequence length="249" mass="26079">MTASSPLINAIAGVRHGFGDKSQLMPETLRPWQDTLAIKKQVHGTHIRPVSMPAEQCGQADGVLTATPGLLLSVLTADCLPLLFARRDGKRIGALHAGWRGLLAGIIEEFAGMLSKDDDPANWVAAIGPAAGPCCYEVSESLVENFLQGLPMIPATIVTPAHRRLDLAAIARFKLNAAGFPAVDDIGHCTICTLSGTAGAVNAAGDGATPAGPAFAYTSFRRNSLQRAVDPTYPTISGRNQHAGLVILP</sequence>
<keyword evidence="5" id="KW-0862">Zinc</keyword>
<keyword evidence="3" id="KW-0808">Transferase</keyword>
<evidence type="ECO:0000256" key="2">
    <source>
        <dbReference type="ARBA" id="ARBA00007353"/>
    </source>
</evidence>
<organism evidence="9 10">
    <name type="scientific">Acerihabitans arboris</name>
    <dbReference type="NCBI Taxonomy" id="2691583"/>
    <lineage>
        <taxon>Bacteria</taxon>
        <taxon>Pseudomonadati</taxon>
        <taxon>Pseudomonadota</taxon>
        <taxon>Gammaproteobacteria</taxon>
        <taxon>Enterobacterales</taxon>
        <taxon>Pectobacteriaceae</taxon>
        <taxon>Acerihabitans</taxon>
    </lineage>
</organism>
<dbReference type="Gene3D" id="3.60.140.10">
    <property type="entry name" value="CNF1/YfiH-like putative cysteine hydrolases"/>
    <property type="match status" value="1"/>
</dbReference>
<dbReference type="GO" id="GO:0017061">
    <property type="term" value="F:S-methyl-5-thioadenosine phosphorylase activity"/>
    <property type="evidence" value="ECO:0007669"/>
    <property type="project" value="UniProtKB-EC"/>
</dbReference>
<proteinExistence type="inferred from homology"/>
<evidence type="ECO:0000256" key="8">
    <source>
        <dbReference type="ARBA" id="ARBA00049893"/>
    </source>
</evidence>
<dbReference type="AlphaFoldDB" id="A0A845SMM9"/>
<evidence type="ECO:0000313" key="9">
    <source>
        <dbReference type="EMBL" id="NDL62505.1"/>
    </source>
</evidence>
<reference evidence="9 10" key="2">
    <citation type="submission" date="2020-02" db="EMBL/GenBank/DDBJ databases">
        <title>The new genus of Enterobacteriales.</title>
        <authorList>
            <person name="Kim I.S."/>
        </authorList>
    </citation>
    <scope>NUCLEOTIDE SEQUENCE [LARGE SCALE GENOMIC DNA]</scope>
    <source>
        <strain evidence="9 10">SAP-6</strain>
    </source>
</reference>
<dbReference type="InterPro" id="IPR011324">
    <property type="entry name" value="Cytotoxic_necrot_fac-like_cat"/>
</dbReference>
<comment type="similarity">
    <text evidence="2">Belongs to the purine nucleoside phosphorylase YfiH/LACC1 family.</text>
</comment>
<comment type="catalytic activity">
    <reaction evidence="1">
        <text>inosine + phosphate = alpha-D-ribose 1-phosphate + hypoxanthine</text>
        <dbReference type="Rhea" id="RHEA:27646"/>
        <dbReference type="ChEBI" id="CHEBI:17368"/>
        <dbReference type="ChEBI" id="CHEBI:17596"/>
        <dbReference type="ChEBI" id="CHEBI:43474"/>
        <dbReference type="ChEBI" id="CHEBI:57720"/>
        <dbReference type="EC" id="2.4.2.1"/>
    </reaction>
    <physiologicalReaction direction="left-to-right" evidence="1">
        <dbReference type="Rhea" id="RHEA:27647"/>
    </physiologicalReaction>
</comment>
<reference evidence="9 10" key="1">
    <citation type="submission" date="2019-12" db="EMBL/GenBank/DDBJ databases">
        <authorList>
            <person name="Lee S.D."/>
        </authorList>
    </citation>
    <scope>NUCLEOTIDE SEQUENCE [LARGE SCALE GENOMIC DNA]</scope>
    <source>
        <strain evidence="9 10">SAP-6</strain>
    </source>
</reference>
<evidence type="ECO:0000313" key="10">
    <source>
        <dbReference type="Proteomes" id="UP000461443"/>
    </source>
</evidence>
<comment type="catalytic activity">
    <reaction evidence="7">
        <text>adenosine + phosphate = alpha-D-ribose 1-phosphate + adenine</text>
        <dbReference type="Rhea" id="RHEA:27642"/>
        <dbReference type="ChEBI" id="CHEBI:16335"/>
        <dbReference type="ChEBI" id="CHEBI:16708"/>
        <dbReference type="ChEBI" id="CHEBI:43474"/>
        <dbReference type="ChEBI" id="CHEBI:57720"/>
        <dbReference type="EC" id="2.4.2.1"/>
    </reaction>
    <physiologicalReaction direction="left-to-right" evidence="7">
        <dbReference type="Rhea" id="RHEA:27643"/>
    </physiologicalReaction>
</comment>
<evidence type="ECO:0000256" key="7">
    <source>
        <dbReference type="ARBA" id="ARBA00048968"/>
    </source>
</evidence>
<dbReference type="GO" id="GO:0005507">
    <property type="term" value="F:copper ion binding"/>
    <property type="evidence" value="ECO:0007669"/>
    <property type="project" value="TreeGrafter"/>
</dbReference>
<dbReference type="PANTHER" id="PTHR30616">
    <property type="entry name" value="UNCHARACTERIZED PROTEIN YFIH"/>
    <property type="match status" value="1"/>
</dbReference>
<dbReference type="InterPro" id="IPR003730">
    <property type="entry name" value="Cu_polyphenol_OxRdtase"/>
</dbReference>
<name>A0A845SMM9_9GAMM</name>
<comment type="catalytic activity">
    <reaction evidence="6">
        <text>adenosine + H2O + H(+) = inosine + NH4(+)</text>
        <dbReference type="Rhea" id="RHEA:24408"/>
        <dbReference type="ChEBI" id="CHEBI:15377"/>
        <dbReference type="ChEBI" id="CHEBI:15378"/>
        <dbReference type="ChEBI" id="CHEBI:16335"/>
        <dbReference type="ChEBI" id="CHEBI:17596"/>
        <dbReference type="ChEBI" id="CHEBI:28938"/>
        <dbReference type="EC" id="3.5.4.4"/>
    </reaction>
    <physiologicalReaction direction="left-to-right" evidence="6">
        <dbReference type="Rhea" id="RHEA:24409"/>
    </physiologicalReaction>
</comment>
<dbReference type="PANTHER" id="PTHR30616:SF3">
    <property type="entry name" value="PURINE NUCLEOSIDE PHOSPHORYLASE"/>
    <property type="match status" value="1"/>
</dbReference>
<dbReference type="InterPro" id="IPR038371">
    <property type="entry name" value="Cu_polyphenol_OxRdtase_sf"/>
</dbReference>
<keyword evidence="4" id="KW-0479">Metal-binding</keyword>
<dbReference type="SUPFAM" id="SSF64438">
    <property type="entry name" value="CNF1/YfiH-like putative cysteine hydrolases"/>
    <property type="match status" value="1"/>
</dbReference>
<evidence type="ECO:0000256" key="3">
    <source>
        <dbReference type="ARBA" id="ARBA00022679"/>
    </source>
</evidence>